<sequence length="279" mass="29733">MRGGYRWHMADSVMGAFLRARRARLTPADVGLAAAGQRRTPGLRREEVAALAGISSDYYTRLEQGRPRVPTPAVLDALARALLLTGAERAYLHEIAAPRRREAPAPPRPATAAARALLDALPDTPAFVLGPRFDLLAWNPLGSALMAGLAERPPHERNLLWQVFCCPYGAAGNREPTASIGAQLVAALRTQHADRPGDPDLTGLVARLSASSPEFAAVWAMHRAGSPGEGELRVRHPQVAADTLRYTALALPTPGHHLFVCLSPPGVPSAFRQLAAAGS</sequence>
<dbReference type="Pfam" id="PF13560">
    <property type="entry name" value="HTH_31"/>
    <property type="match status" value="1"/>
</dbReference>
<dbReference type="Pfam" id="PF17765">
    <property type="entry name" value="MLTR_LBD"/>
    <property type="match status" value="1"/>
</dbReference>
<evidence type="ECO:0000313" key="3">
    <source>
        <dbReference type="Proteomes" id="UP000184111"/>
    </source>
</evidence>
<gene>
    <name evidence="2" type="ORF">SAMN05216499_103125</name>
</gene>
<dbReference type="Gene3D" id="3.30.450.180">
    <property type="match status" value="1"/>
</dbReference>
<dbReference type="CDD" id="cd00093">
    <property type="entry name" value="HTH_XRE"/>
    <property type="match status" value="1"/>
</dbReference>
<feature type="domain" description="HTH cro/C1-type" evidence="1">
    <location>
        <begin position="17"/>
        <end position="89"/>
    </location>
</feature>
<dbReference type="STRING" id="310782.SAMN05216499_103125"/>
<reference evidence="2 3" key="1">
    <citation type="submission" date="2016-11" db="EMBL/GenBank/DDBJ databases">
        <authorList>
            <person name="Jaros S."/>
            <person name="Januszkiewicz K."/>
            <person name="Wedrychowicz H."/>
        </authorList>
    </citation>
    <scope>NUCLEOTIDE SEQUENCE [LARGE SCALE GENOMIC DNA]</scope>
    <source>
        <strain evidence="2 3">CGMCC 4.2025</strain>
    </source>
</reference>
<dbReference type="GO" id="GO:0003677">
    <property type="term" value="F:DNA binding"/>
    <property type="evidence" value="ECO:0007669"/>
    <property type="project" value="InterPro"/>
</dbReference>
<dbReference type="InterPro" id="IPR001387">
    <property type="entry name" value="Cro/C1-type_HTH"/>
</dbReference>
<keyword evidence="3" id="KW-1185">Reference proteome</keyword>
<dbReference type="SMART" id="SM00530">
    <property type="entry name" value="HTH_XRE"/>
    <property type="match status" value="1"/>
</dbReference>
<dbReference type="EMBL" id="FRBI01000003">
    <property type="protein sequence ID" value="SHL21834.1"/>
    <property type="molecule type" value="Genomic_DNA"/>
</dbReference>
<dbReference type="PANTHER" id="PTHR35010:SF2">
    <property type="entry name" value="BLL4672 PROTEIN"/>
    <property type="match status" value="1"/>
</dbReference>
<accession>A0A1M6YU22</accession>
<proteinExistence type="predicted"/>
<evidence type="ECO:0000259" key="1">
    <source>
        <dbReference type="SMART" id="SM00530"/>
    </source>
</evidence>
<dbReference type="Gene3D" id="1.10.260.40">
    <property type="entry name" value="lambda repressor-like DNA-binding domains"/>
    <property type="match status" value="1"/>
</dbReference>
<dbReference type="InterPro" id="IPR010982">
    <property type="entry name" value="Lambda_DNA-bd_dom_sf"/>
</dbReference>
<name>A0A1M6YU22_9ACTN</name>
<dbReference type="InterPro" id="IPR041413">
    <property type="entry name" value="MLTR_LBD"/>
</dbReference>
<dbReference type="AlphaFoldDB" id="A0A1M6YU22"/>
<evidence type="ECO:0000313" key="2">
    <source>
        <dbReference type="EMBL" id="SHL21834.1"/>
    </source>
</evidence>
<dbReference type="PANTHER" id="PTHR35010">
    <property type="entry name" value="BLL4672 PROTEIN-RELATED"/>
    <property type="match status" value="1"/>
</dbReference>
<dbReference type="Proteomes" id="UP000184111">
    <property type="component" value="Unassembled WGS sequence"/>
</dbReference>
<organism evidence="2 3">
    <name type="scientific">Actinacidiphila paucisporea</name>
    <dbReference type="NCBI Taxonomy" id="310782"/>
    <lineage>
        <taxon>Bacteria</taxon>
        <taxon>Bacillati</taxon>
        <taxon>Actinomycetota</taxon>
        <taxon>Actinomycetes</taxon>
        <taxon>Kitasatosporales</taxon>
        <taxon>Streptomycetaceae</taxon>
        <taxon>Actinacidiphila</taxon>
    </lineage>
</organism>
<dbReference type="SUPFAM" id="SSF47413">
    <property type="entry name" value="lambda repressor-like DNA-binding domains"/>
    <property type="match status" value="1"/>
</dbReference>
<protein>
    <submittedName>
        <fullName evidence="2">Transcriptional regulator, contains XRE-family HTH domain</fullName>
    </submittedName>
</protein>